<evidence type="ECO:0000313" key="2">
    <source>
        <dbReference type="Proteomes" id="UP000588111"/>
    </source>
</evidence>
<dbReference type="RefSeq" id="WP_183618527.1">
    <property type="nucleotide sequence ID" value="NZ_CAJHAH010000002.1"/>
</dbReference>
<reference evidence="1 2" key="1">
    <citation type="submission" date="2020-08" db="EMBL/GenBank/DDBJ databases">
        <title>Genomic Encyclopedia of Type Strains, Phase III (KMG-III): the genomes of soil and plant-associated and newly described type strains.</title>
        <authorList>
            <person name="Whitman W."/>
        </authorList>
    </citation>
    <scope>NUCLEOTIDE SEQUENCE [LARGE SCALE GENOMIC DNA]</scope>
    <source>
        <strain evidence="1 2">CECT 5885</strain>
    </source>
</reference>
<dbReference type="Proteomes" id="UP000588111">
    <property type="component" value="Unassembled WGS sequence"/>
</dbReference>
<proteinExistence type="predicted"/>
<comment type="caution">
    <text evidence="1">The sequence shown here is derived from an EMBL/GenBank/DDBJ whole genome shotgun (WGS) entry which is preliminary data.</text>
</comment>
<name>A0A839TDI9_9GAMM</name>
<gene>
    <name evidence="1" type="ORF">FHS24_000596</name>
</gene>
<evidence type="ECO:0000313" key="1">
    <source>
        <dbReference type="EMBL" id="MBB3106105.1"/>
    </source>
</evidence>
<dbReference type="EMBL" id="JACHXL010000001">
    <property type="protein sequence ID" value="MBB3106105.1"/>
    <property type="molecule type" value="Genomic_DNA"/>
</dbReference>
<keyword evidence="2" id="KW-1185">Reference proteome</keyword>
<protein>
    <submittedName>
        <fullName evidence="1">Uncharacterized protein</fullName>
    </submittedName>
</protein>
<accession>A0A839TDI9</accession>
<sequence length="69" mass="7714">MSISSRKINTMIEDEFLAKDYGAENSKLLINLSKTIYAMEASIAGQSNSKKIEEIRAKIDAKSDDFIVK</sequence>
<dbReference type="AlphaFoldDB" id="A0A839TDI9"/>
<organism evidence="1 2">
    <name type="scientific">Psychrobacter luti</name>
    <dbReference type="NCBI Taxonomy" id="198481"/>
    <lineage>
        <taxon>Bacteria</taxon>
        <taxon>Pseudomonadati</taxon>
        <taxon>Pseudomonadota</taxon>
        <taxon>Gammaproteobacteria</taxon>
        <taxon>Moraxellales</taxon>
        <taxon>Moraxellaceae</taxon>
        <taxon>Psychrobacter</taxon>
    </lineage>
</organism>